<evidence type="ECO:0000313" key="3">
    <source>
        <dbReference type="Proteomes" id="UP000255224"/>
    </source>
</evidence>
<accession>A0A376DVH2</accession>
<dbReference type="Proteomes" id="UP000273270">
    <property type="component" value="Chromosome"/>
</dbReference>
<dbReference type="KEGG" id="ccau:EG346_18070"/>
<evidence type="ECO:0000313" key="1">
    <source>
        <dbReference type="EMBL" id="AZA49963.1"/>
    </source>
</evidence>
<evidence type="ECO:0000313" key="2">
    <source>
        <dbReference type="EMBL" id="STC96401.1"/>
    </source>
</evidence>
<protein>
    <submittedName>
        <fullName evidence="2">Uncharacterized protein</fullName>
    </submittedName>
</protein>
<gene>
    <name evidence="1" type="ORF">EG346_18070</name>
    <name evidence="2" type="ORF">NCTC13533_02190</name>
</gene>
<dbReference type="Proteomes" id="UP000255224">
    <property type="component" value="Unassembled WGS sequence"/>
</dbReference>
<reference evidence="2 3" key="1">
    <citation type="submission" date="2018-06" db="EMBL/GenBank/DDBJ databases">
        <authorList>
            <consortium name="Pathogen Informatics"/>
            <person name="Doyle S."/>
        </authorList>
    </citation>
    <scope>NUCLEOTIDE SEQUENCE [LARGE SCALE GENOMIC DNA]</scope>
    <source>
        <strain evidence="2 3">NCTC13533</strain>
    </source>
</reference>
<dbReference type="OrthoDB" id="1264698at2"/>
<dbReference type="AlphaFoldDB" id="A0A376DVH2"/>
<organism evidence="2 3">
    <name type="scientific">Chryseobacterium carnipullorum</name>
    <dbReference type="NCBI Taxonomy" id="1124835"/>
    <lineage>
        <taxon>Bacteria</taxon>
        <taxon>Pseudomonadati</taxon>
        <taxon>Bacteroidota</taxon>
        <taxon>Flavobacteriia</taxon>
        <taxon>Flavobacteriales</taxon>
        <taxon>Weeksellaceae</taxon>
        <taxon>Chryseobacterium group</taxon>
        <taxon>Chryseobacterium</taxon>
    </lineage>
</organism>
<dbReference type="RefSeq" id="WP_123880516.1">
    <property type="nucleotide sequence ID" value="NZ_CP033920.1"/>
</dbReference>
<dbReference type="STRING" id="297244.SAMN05421639_101391"/>
<keyword evidence="4" id="KW-1185">Reference proteome</keyword>
<name>A0A376DVH2_CHRCU</name>
<dbReference type="EMBL" id="CP033920">
    <property type="protein sequence ID" value="AZA49963.1"/>
    <property type="molecule type" value="Genomic_DNA"/>
</dbReference>
<evidence type="ECO:0000313" key="4">
    <source>
        <dbReference type="Proteomes" id="UP000273270"/>
    </source>
</evidence>
<proteinExistence type="predicted"/>
<dbReference type="EMBL" id="UFVQ01000003">
    <property type="protein sequence ID" value="STC96401.1"/>
    <property type="molecule type" value="Genomic_DNA"/>
</dbReference>
<reference evidence="1" key="2">
    <citation type="submission" date="2018-11" db="EMBL/GenBank/DDBJ databases">
        <title>Proposal to divide the Flavobacteriaceae and reorganize its genera based on Amino Acid Identity values calculated from whole genome sequences.</title>
        <authorList>
            <person name="Nicholson A.C."/>
            <person name="Gulvik C.A."/>
            <person name="Whitney A.M."/>
            <person name="Humrighouse B.W."/>
            <person name="Bell M."/>
            <person name="Holmes B."/>
            <person name="Steigerwalt A."/>
            <person name="Villarma A."/>
            <person name="Sheth M."/>
            <person name="Batra D."/>
            <person name="Pryor J."/>
            <person name="Bernardet J.-F."/>
            <person name="Hugo C."/>
            <person name="Kampfer P."/>
            <person name="Newman J."/>
            <person name="Mcquiston J.R."/>
        </authorList>
    </citation>
    <scope>NUCLEOTIDE SEQUENCE [LARGE SCALE GENOMIC DNA]</scope>
    <source>
        <strain evidence="1">G0188</strain>
    </source>
</reference>
<sequence>MIQVLDILGKEYREIKEYTVRLDFDEETLKEFDEAGFDPPLLEGRLNKELYFFHFKIEKHKVEFSDNRVSEVIFTAHDDEAVLMIQYLIDQTDFMFSYFSAESIDHAELKDIEASDHGKVQLKRMHSENERSEPFDIDRLQNYGILTFTSQEISIVIQRERLEDGHLIPIFRISKNVNGQRNTDGLE</sequence>
<reference evidence="4" key="3">
    <citation type="submission" date="2018-11" db="EMBL/GenBank/DDBJ databases">
        <title>Proposal to divide the Flavobacteriaceae and reorganize its genera based on Amino Acid Identity values calculated from whole genome sequences.</title>
        <authorList>
            <person name="Nicholson A.C."/>
            <person name="Gulvik C.A."/>
            <person name="Whitney A.M."/>
            <person name="Humrighouse B.W."/>
            <person name="Bell M."/>
            <person name="Holmes B."/>
            <person name="Steigerwalt A.G."/>
            <person name="Villarma A."/>
            <person name="Sheth M."/>
            <person name="Batra D."/>
            <person name="Pryor J."/>
            <person name="Bernardet J.-F."/>
            <person name="Hugo C."/>
            <person name="Kampfer P."/>
            <person name="Newman J."/>
            <person name="McQuiston J.R."/>
        </authorList>
    </citation>
    <scope>NUCLEOTIDE SEQUENCE [LARGE SCALE GENOMIC DNA]</scope>
    <source>
        <strain evidence="4">G0188</strain>
    </source>
</reference>
<accession>A0A3G6MAC9</accession>